<organism evidence="6 7">
    <name type="scientific">Silvibacterium bohemicum</name>
    <dbReference type="NCBI Taxonomy" id="1577686"/>
    <lineage>
        <taxon>Bacteria</taxon>
        <taxon>Pseudomonadati</taxon>
        <taxon>Acidobacteriota</taxon>
        <taxon>Terriglobia</taxon>
        <taxon>Terriglobales</taxon>
        <taxon>Acidobacteriaceae</taxon>
        <taxon>Silvibacterium</taxon>
    </lineage>
</organism>
<feature type="domain" description="OmpR/PhoB-type" evidence="5">
    <location>
        <begin position="19"/>
        <end position="119"/>
    </location>
</feature>
<evidence type="ECO:0000256" key="3">
    <source>
        <dbReference type="PROSITE-ProRule" id="PRU01091"/>
    </source>
</evidence>
<comment type="caution">
    <text evidence="6">The sequence shown here is derived from an EMBL/GenBank/DDBJ whole genome shotgun (WGS) entry which is preliminary data.</text>
</comment>
<dbReference type="Gene3D" id="1.10.10.10">
    <property type="entry name" value="Winged helix-like DNA-binding domain superfamily/Winged helix DNA-binding domain"/>
    <property type="match status" value="1"/>
</dbReference>
<keyword evidence="4" id="KW-1133">Transmembrane helix</keyword>
<feature type="DNA-binding region" description="OmpR/PhoB-type" evidence="3">
    <location>
        <begin position="19"/>
        <end position="119"/>
    </location>
</feature>
<dbReference type="Proteomes" id="UP000538666">
    <property type="component" value="Unassembled WGS sequence"/>
</dbReference>
<dbReference type="PANTHER" id="PTHR36842">
    <property type="entry name" value="PROTEIN TOLB HOMOLOG"/>
    <property type="match status" value="1"/>
</dbReference>
<evidence type="ECO:0000256" key="2">
    <source>
        <dbReference type="ARBA" id="ARBA00023125"/>
    </source>
</evidence>
<dbReference type="Pfam" id="PF07676">
    <property type="entry name" value="PD40"/>
    <property type="match status" value="4"/>
</dbReference>
<dbReference type="InterPro" id="IPR011042">
    <property type="entry name" value="6-blade_b-propeller_TolB-like"/>
</dbReference>
<accession>A0A841JSF1</accession>
<dbReference type="InterPro" id="IPR036388">
    <property type="entry name" value="WH-like_DNA-bd_sf"/>
</dbReference>
<keyword evidence="4" id="KW-0812">Transmembrane</keyword>
<sequence>MSNRVPSPEISSAANRGQGAVYEFCEFRLDCGRFELLRKSQPLRLERKPMELLILLVSREGQLVSRAEIAERLWSSEIFVDTEHGINTAIRKLRHLLHDDPSEPRFIQTVTGAGYRFVASVSTVVPALPFPVSSPPNIPKAIAVISRHPRRKQVAWYVGVGSCIFLALGGMALYRWRHRPPEVRYTQLTDFTDSAVAPALSPDGRMLAFVRGGNPFLSSDQIYIKMLPNGEARRVTDDDRAKYGLTFSPDGSQIAYTVFDSSGFSTYQVSALGGEPHLLLKNAAGLVWLDSQRLLFSEIPSGIHMGVVTATATRADLREIYFPPHERGMAHYSYPSPDRHWALIVEMNGEGWISCKLVSLDGGRAARQAGPAGACTSAGWSPDGAWMYFTAVVEGRSHLWRQRFPEGTPEQITSGPTEEEGIAVEQTGRALITSVGVHESALWIHDGNNERPLSSEGEVIGGISPSFSPDSKNIYYLLRHGEASGAELWRTEIDSGKSEAVFPGTSMSSYDVSTDGKQAVYTTLAPGGTTQLWLAPLDRSAAARKVGNPGGRWPRFGVHGQILFVETEGNKNYLERMNPDGSNRSKVFPYPIAEFQGVSPGRRWAMAVVSRTTDRDFPSVMAIPLDGGRARHICTSYCLPKWSTDGRFLFIPVEDPSRTSAGRSLAIPVGPGESLSNLPVGGIAPLAEPSVVPGAKSVRRADLVPGKDPEHYAWVNTTVHRNLYRISLP</sequence>
<gene>
    <name evidence="6" type="ORF">HNQ77_002188</name>
</gene>
<dbReference type="RefSeq" id="WP_156185894.1">
    <property type="nucleotide sequence ID" value="NZ_JACHEK010000004.1"/>
</dbReference>
<evidence type="ECO:0000256" key="4">
    <source>
        <dbReference type="SAM" id="Phobius"/>
    </source>
</evidence>
<dbReference type="CDD" id="cd00383">
    <property type="entry name" value="trans_reg_C"/>
    <property type="match status" value="1"/>
</dbReference>
<evidence type="ECO:0000259" key="5">
    <source>
        <dbReference type="PROSITE" id="PS51755"/>
    </source>
</evidence>
<dbReference type="GO" id="GO:0000160">
    <property type="term" value="P:phosphorelay signal transduction system"/>
    <property type="evidence" value="ECO:0007669"/>
    <property type="project" value="InterPro"/>
</dbReference>
<evidence type="ECO:0000256" key="1">
    <source>
        <dbReference type="ARBA" id="ARBA00009820"/>
    </source>
</evidence>
<dbReference type="GO" id="GO:0003677">
    <property type="term" value="F:DNA binding"/>
    <property type="evidence" value="ECO:0007669"/>
    <property type="project" value="UniProtKB-UniRule"/>
</dbReference>
<dbReference type="InterPro" id="IPR011659">
    <property type="entry name" value="WD40"/>
</dbReference>
<keyword evidence="2 3" id="KW-0238">DNA-binding</keyword>
<protein>
    <submittedName>
        <fullName evidence="6">DNA-binding winged helix-turn-helix (WHTH) protein/Tol biopolymer transport system component</fullName>
    </submittedName>
</protein>
<dbReference type="OrthoDB" id="99400at2"/>
<evidence type="ECO:0000313" key="7">
    <source>
        <dbReference type="Proteomes" id="UP000538666"/>
    </source>
</evidence>
<dbReference type="GO" id="GO:0006355">
    <property type="term" value="P:regulation of DNA-templated transcription"/>
    <property type="evidence" value="ECO:0007669"/>
    <property type="project" value="InterPro"/>
</dbReference>
<dbReference type="SUPFAM" id="SSF46894">
    <property type="entry name" value="C-terminal effector domain of the bipartite response regulators"/>
    <property type="match status" value="1"/>
</dbReference>
<keyword evidence="7" id="KW-1185">Reference proteome</keyword>
<dbReference type="SUPFAM" id="SSF82171">
    <property type="entry name" value="DPP6 N-terminal domain-like"/>
    <property type="match status" value="1"/>
</dbReference>
<dbReference type="PROSITE" id="PS51755">
    <property type="entry name" value="OMPR_PHOB"/>
    <property type="match status" value="1"/>
</dbReference>
<feature type="transmembrane region" description="Helical" evidence="4">
    <location>
        <begin position="154"/>
        <end position="176"/>
    </location>
</feature>
<dbReference type="Pfam" id="PF00486">
    <property type="entry name" value="Trans_reg_C"/>
    <property type="match status" value="1"/>
</dbReference>
<dbReference type="InterPro" id="IPR001867">
    <property type="entry name" value="OmpR/PhoB-type_DNA-bd"/>
</dbReference>
<dbReference type="InterPro" id="IPR016032">
    <property type="entry name" value="Sig_transdc_resp-reg_C-effctor"/>
</dbReference>
<dbReference type="SUPFAM" id="SSF69304">
    <property type="entry name" value="Tricorn protease N-terminal domain"/>
    <property type="match status" value="1"/>
</dbReference>
<proteinExistence type="inferred from homology"/>
<dbReference type="PANTHER" id="PTHR36842:SF1">
    <property type="entry name" value="PROTEIN TOLB"/>
    <property type="match status" value="1"/>
</dbReference>
<dbReference type="AlphaFoldDB" id="A0A841JSF1"/>
<keyword evidence="4" id="KW-0472">Membrane</keyword>
<dbReference type="SMART" id="SM00862">
    <property type="entry name" value="Trans_reg_C"/>
    <property type="match status" value="1"/>
</dbReference>
<name>A0A841JSF1_9BACT</name>
<evidence type="ECO:0000313" key="6">
    <source>
        <dbReference type="EMBL" id="MBB6144236.1"/>
    </source>
</evidence>
<dbReference type="Gene3D" id="2.120.10.30">
    <property type="entry name" value="TolB, C-terminal domain"/>
    <property type="match status" value="3"/>
</dbReference>
<reference evidence="6 7" key="1">
    <citation type="submission" date="2020-08" db="EMBL/GenBank/DDBJ databases">
        <title>Genomic Encyclopedia of Type Strains, Phase IV (KMG-IV): sequencing the most valuable type-strain genomes for metagenomic binning, comparative biology and taxonomic classification.</title>
        <authorList>
            <person name="Goeker M."/>
        </authorList>
    </citation>
    <scope>NUCLEOTIDE SEQUENCE [LARGE SCALE GENOMIC DNA]</scope>
    <source>
        <strain evidence="6 7">DSM 103733</strain>
    </source>
</reference>
<dbReference type="EMBL" id="JACHEK010000004">
    <property type="protein sequence ID" value="MBB6144236.1"/>
    <property type="molecule type" value="Genomic_DNA"/>
</dbReference>
<comment type="similarity">
    <text evidence="1">Belongs to the TolB family.</text>
</comment>